<keyword evidence="2" id="KW-0732">Signal</keyword>
<evidence type="ECO:0000256" key="2">
    <source>
        <dbReference type="SAM" id="SignalP"/>
    </source>
</evidence>
<keyword evidence="1" id="KW-0472">Membrane</keyword>
<keyword evidence="1" id="KW-1133">Transmembrane helix</keyword>
<feature type="signal peptide" evidence="2">
    <location>
        <begin position="1"/>
        <end position="16"/>
    </location>
</feature>
<protein>
    <recommendedName>
        <fullName evidence="3">Kazal-like domain-containing protein</fullName>
    </recommendedName>
</protein>
<feature type="domain" description="Kazal-like" evidence="3">
    <location>
        <begin position="13"/>
        <end position="69"/>
    </location>
</feature>
<dbReference type="InterPro" id="IPR002350">
    <property type="entry name" value="Kazal_dom"/>
</dbReference>
<keyword evidence="5" id="KW-1185">Reference proteome</keyword>
<dbReference type="Proteomes" id="UP000683925">
    <property type="component" value="Unassembled WGS sequence"/>
</dbReference>
<feature type="domain" description="Kazal-like" evidence="3">
    <location>
        <begin position="92"/>
        <end position="152"/>
    </location>
</feature>
<dbReference type="OrthoDB" id="297950at2759"/>
<keyword evidence="1" id="KW-0812">Transmembrane</keyword>
<comment type="caution">
    <text evidence="4">The sequence shown here is derived from an EMBL/GenBank/DDBJ whole genome shotgun (WGS) entry which is preliminary data.</text>
</comment>
<name>A0A8S1Y4Z4_PAROT</name>
<evidence type="ECO:0000313" key="4">
    <source>
        <dbReference type="EMBL" id="CAD8208601.1"/>
    </source>
</evidence>
<dbReference type="EMBL" id="CAJJDP010000145">
    <property type="protein sequence ID" value="CAD8208601.1"/>
    <property type="molecule type" value="Genomic_DNA"/>
</dbReference>
<evidence type="ECO:0000256" key="1">
    <source>
        <dbReference type="SAM" id="Phobius"/>
    </source>
</evidence>
<gene>
    <name evidence="4" type="ORF">POCTA_138.1.T1440147</name>
</gene>
<evidence type="ECO:0000313" key="5">
    <source>
        <dbReference type="Proteomes" id="UP000683925"/>
    </source>
</evidence>
<dbReference type="AlphaFoldDB" id="A0A8S1Y4Z4"/>
<organism evidence="4 5">
    <name type="scientific">Paramecium octaurelia</name>
    <dbReference type="NCBI Taxonomy" id="43137"/>
    <lineage>
        <taxon>Eukaryota</taxon>
        <taxon>Sar</taxon>
        <taxon>Alveolata</taxon>
        <taxon>Ciliophora</taxon>
        <taxon>Intramacronucleata</taxon>
        <taxon>Oligohymenophorea</taxon>
        <taxon>Peniculida</taxon>
        <taxon>Parameciidae</taxon>
        <taxon>Paramecium</taxon>
    </lineage>
</organism>
<feature type="transmembrane region" description="Helical" evidence="1">
    <location>
        <begin position="278"/>
        <end position="301"/>
    </location>
</feature>
<reference evidence="4" key="1">
    <citation type="submission" date="2021-01" db="EMBL/GenBank/DDBJ databases">
        <authorList>
            <consortium name="Genoscope - CEA"/>
            <person name="William W."/>
        </authorList>
    </citation>
    <scope>NUCLEOTIDE SEQUENCE</scope>
</reference>
<sequence>MFIILILCITTTYSSFINCPAETQQNCDDLYYPVCAYGSDEKITKQFSNACEACKISTTLYYFEGECQQLINFNQTFTYRFTSEQDEEDESKAVTKYCDEKSRYLTDCSNQESLVCAQSMTNGSTYSEQYSNSCIACANQYVISYYDGYCRNEQTESRIIYCLPDRPTSCNEKGLTVCSQTTSPCTNYECYFESKSWCAACSNTNVVTYYQGSCQEYLDYIKAIDIMEELVQKCSFVQPETCPDTVQEVCVTESCDDDKSTCQKTYTNSCLACQNPKVISYLPFSCFSYQFMIWIVIIYFIY</sequence>
<proteinExistence type="predicted"/>
<evidence type="ECO:0000259" key="3">
    <source>
        <dbReference type="PROSITE" id="PS51465"/>
    </source>
</evidence>
<feature type="chain" id="PRO_5035726313" description="Kazal-like domain-containing protein" evidence="2">
    <location>
        <begin position="17"/>
        <end position="302"/>
    </location>
</feature>
<accession>A0A8S1Y4Z4</accession>
<dbReference type="PROSITE" id="PS51465">
    <property type="entry name" value="KAZAL_2"/>
    <property type="match status" value="2"/>
</dbReference>
<dbReference type="OMA" id="EACKIST"/>